<dbReference type="OrthoDB" id="1734769at2759"/>
<protein>
    <submittedName>
        <fullName evidence="5">Uncharacterized protein</fullName>
    </submittedName>
</protein>
<evidence type="ECO:0000313" key="5">
    <source>
        <dbReference type="EMBL" id="KZV56251.1"/>
    </source>
</evidence>
<evidence type="ECO:0000313" key="6">
    <source>
        <dbReference type="Proteomes" id="UP000250235"/>
    </source>
</evidence>
<sequence length="184" mass="21143">MEVLFILCLVVLLQHEFVVSGQGGVNHNELISPSQLEKFVDELQDMPRINGFDVVDGSPVSRSLHIGMFHKKWVSNWFINARVRLWKPMVEEMYLEELKEQDGVGAIQVANVDEDESLQDQNLCTNEDQKPTHDQLIRVDSECLSSIINNPEKNNGKKNKTLQNELQNQSSLEPLRFNLGKKEW</sequence>
<dbReference type="InterPro" id="IPR050224">
    <property type="entry name" value="TALE_homeobox"/>
</dbReference>
<keyword evidence="3" id="KW-0539">Nucleus</keyword>
<evidence type="ECO:0000256" key="3">
    <source>
        <dbReference type="ARBA" id="ARBA00023242"/>
    </source>
</evidence>
<keyword evidence="2" id="KW-0371">Homeobox</keyword>
<gene>
    <name evidence="5" type="ORF">F511_29358</name>
</gene>
<evidence type="ECO:0000256" key="2">
    <source>
        <dbReference type="ARBA" id="ARBA00023155"/>
    </source>
</evidence>
<name>A0A2Z7DA02_9LAMI</name>
<proteinExistence type="predicted"/>
<keyword evidence="6" id="KW-1185">Reference proteome</keyword>
<dbReference type="PANTHER" id="PTHR11850">
    <property type="entry name" value="HOMEOBOX PROTEIN TRANSCRIPTION FACTORS"/>
    <property type="match status" value="1"/>
</dbReference>
<evidence type="ECO:0000256" key="4">
    <source>
        <dbReference type="SAM" id="SignalP"/>
    </source>
</evidence>
<dbReference type="AlphaFoldDB" id="A0A2Z7DA02"/>
<keyword evidence="4" id="KW-0732">Signal</keyword>
<evidence type="ECO:0000256" key="1">
    <source>
        <dbReference type="ARBA" id="ARBA00023125"/>
    </source>
</evidence>
<feature type="chain" id="PRO_5016421341" evidence="4">
    <location>
        <begin position="22"/>
        <end position="184"/>
    </location>
</feature>
<dbReference type="GO" id="GO:0003677">
    <property type="term" value="F:DNA binding"/>
    <property type="evidence" value="ECO:0007669"/>
    <property type="project" value="UniProtKB-KW"/>
</dbReference>
<dbReference type="EMBL" id="KQ988210">
    <property type="protein sequence ID" value="KZV56251.1"/>
    <property type="molecule type" value="Genomic_DNA"/>
</dbReference>
<keyword evidence="1" id="KW-0238">DNA-binding</keyword>
<dbReference type="Proteomes" id="UP000250235">
    <property type="component" value="Unassembled WGS sequence"/>
</dbReference>
<dbReference type="Gene3D" id="1.10.10.60">
    <property type="entry name" value="Homeodomain-like"/>
    <property type="match status" value="1"/>
</dbReference>
<organism evidence="5 6">
    <name type="scientific">Dorcoceras hygrometricum</name>
    <dbReference type="NCBI Taxonomy" id="472368"/>
    <lineage>
        <taxon>Eukaryota</taxon>
        <taxon>Viridiplantae</taxon>
        <taxon>Streptophyta</taxon>
        <taxon>Embryophyta</taxon>
        <taxon>Tracheophyta</taxon>
        <taxon>Spermatophyta</taxon>
        <taxon>Magnoliopsida</taxon>
        <taxon>eudicotyledons</taxon>
        <taxon>Gunneridae</taxon>
        <taxon>Pentapetalae</taxon>
        <taxon>asterids</taxon>
        <taxon>lamiids</taxon>
        <taxon>Lamiales</taxon>
        <taxon>Gesneriaceae</taxon>
        <taxon>Didymocarpoideae</taxon>
        <taxon>Trichosporeae</taxon>
        <taxon>Loxocarpinae</taxon>
        <taxon>Dorcoceras</taxon>
    </lineage>
</organism>
<accession>A0A2Z7DA02</accession>
<feature type="signal peptide" evidence="4">
    <location>
        <begin position="1"/>
        <end position="21"/>
    </location>
</feature>
<reference evidence="5 6" key="1">
    <citation type="journal article" date="2015" name="Proc. Natl. Acad. Sci. U.S.A.">
        <title>The resurrection genome of Boea hygrometrica: A blueprint for survival of dehydration.</title>
        <authorList>
            <person name="Xiao L."/>
            <person name="Yang G."/>
            <person name="Zhang L."/>
            <person name="Yang X."/>
            <person name="Zhao S."/>
            <person name="Ji Z."/>
            <person name="Zhou Q."/>
            <person name="Hu M."/>
            <person name="Wang Y."/>
            <person name="Chen M."/>
            <person name="Xu Y."/>
            <person name="Jin H."/>
            <person name="Xiao X."/>
            <person name="Hu G."/>
            <person name="Bao F."/>
            <person name="Hu Y."/>
            <person name="Wan P."/>
            <person name="Li L."/>
            <person name="Deng X."/>
            <person name="Kuang T."/>
            <person name="Xiang C."/>
            <person name="Zhu J.K."/>
            <person name="Oliver M.J."/>
            <person name="He Y."/>
        </authorList>
    </citation>
    <scope>NUCLEOTIDE SEQUENCE [LARGE SCALE GENOMIC DNA]</scope>
    <source>
        <strain evidence="6">cv. XS01</strain>
    </source>
</reference>